<evidence type="ECO:0000259" key="3">
    <source>
        <dbReference type="Pfam" id="PF23003"/>
    </source>
</evidence>
<dbReference type="InterPro" id="IPR055119">
    <property type="entry name" value="Mig18_Fn1"/>
</dbReference>
<protein>
    <submittedName>
        <fullName evidence="5">Secreted protein</fullName>
    </submittedName>
</protein>
<name>A0A914H7Q2_GLORO</name>
<keyword evidence="4" id="KW-1185">Reference proteome</keyword>
<evidence type="ECO:0000313" key="4">
    <source>
        <dbReference type="Proteomes" id="UP000887572"/>
    </source>
</evidence>
<proteinExistence type="predicted"/>
<feature type="domain" description="Abnormal cell migration protein 18-like fibronectin type I" evidence="3">
    <location>
        <begin position="238"/>
        <end position="303"/>
    </location>
</feature>
<feature type="chain" id="PRO_5036688298" evidence="2">
    <location>
        <begin position="28"/>
        <end position="392"/>
    </location>
</feature>
<feature type="signal peptide" evidence="2">
    <location>
        <begin position="1"/>
        <end position="27"/>
    </location>
</feature>
<dbReference type="WBParaSite" id="Gr19_v10_g13991.t1">
    <property type="protein sequence ID" value="Gr19_v10_g13991.t1"/>
    <property type="gene ID" value="Gr19_v10_g13991"/>
</dbReference>
<dbReference type="Pfam" id="PF23003">
    <property type="entry name" value="Fn1_2"/>
    <property type="match status" value="3"/>
</dbReference>
<sequence length="392" mass="43108">MNSSNLIVLITNFSLLLLITVITFGDGMPQNASVADQTVNEAATSSDQQDGFNVTIADQIMHDAATSTSNQQVVSNATIEVVELITDTVNGTDQQQQAEEAGLTGPQPAVAGGELANEGNVPLVSAALADDQNAKNESGSNSSDTSSGNVADTTKFIPHGDNDCWTDDNVNETPRWIANGEQIERGIVWYECREGKLVTIGCIDENGKRLTLNGTYQSGRYRMQCVPFGENARRQMIGCVPDGQLDKTYLPGEIWVDNVKQIWWQCVLENAWPGGCFDVASNKSLIVGEAIDSNFTTYECQHKHMDGFHMVPVGCIFDGIRYSVGLYWQDDDFVFFCKLQRDDSGSDATSTTCIDCILRNQRLFDDEHIFQNEHAVKCEKRLAPEGYTPCVR</sequence>
<evidence type="ECO:0000256" key="2">
    <source>
        <dbReference type="SAM" id="SignalP"/>
    </source>
</evidence>
<feature type="domain" description="Abnormal cell migration protein 18-like fibronectin type I" evidence="3">
    <location>
        <begin position="178"/>
        <end position="226"/>
    </location>
</feature>
<organism evidence="4 5">
    <name type="scientific">Globodera rostochiensis</name>
    <name type="common">Golden nematode worm</name>
    <name type="synonym">Heterodera rostochiensis</name>
    <dbReference type="NCBI Taxonomy" id="31243"/>
    <lineage>
        <taxon>Eukaryota</taxon>
        <taxon>Metazoa</taxon>
        <taxon>Ecdysozoa</taxon>
        <taxon>Nematoda</taxon>
        <taxon>Chromadorea</taxon>
        <taxon>Rhabditida</taxon>
        <taxon>Tylenchina</taxon>
        <taxon>Tylenchomorpha</taxon>
        <taxon>Tylenchoidea</taxon>
        <taxon>Heteroderidae</taxon>
        <taxon>Heteroderinae</taxon>
        <taxon>Globodera</taxon>
    </lineage>
</organism>
<accession>A0A914H7Q2</accession>
<evidence type="ECO:0000313" key="5">
    <source>
        <dbReference type="WBParaSite" id="Gr19_v10_g13991.t1"/>
    </source>
</evidence>
<feature type="domain" description="Abnormal cell migration protein 18-like fibronectin type I" evidence="3">
    <location>
        <begin position="313"/>
        <end position="381"/>
    </location>
</feature>
<dbReference type="AlphaFoldDB" id="A0A914H7Q2"/>
<evidence type="ECO:0000256" key="1">
    <source>
        <dbReference type="SAM" id="MobiDB-lite"/>
    </source>
</evidence>
<dbReference type="Proteomes" id="UP000887572">
    <property type="component" value="Unplaced"/>
</dbReference>
<reference evidence="5" key="1">
    <citation type="submission" date="2022-11" db="UniProtKB">
        <authorList>
            <consortium name="WormBaseParasite"/>
        </authorList>
    </citation>
    <scope>IDENTIFICATION</scope>
</reference>
<feature type="region of interest" description="Disordered" evidence="1">
    <location>
        <begin position="132"/>
        <end position="162"/>
    </location>
</feature>
<feature type="compositionally biased region" description="Low complexity" evidence="1">
    <location>
        <begin position="138"/>
        <end position="149"/>
    </location>
</feature>
<keyword evidence="2" id="KW-0732">Signal</keyword>
<feature type="region of interest" description="Disordered" evidence="1">
    <location>
        <begin position="91"/>
        <end position="110"/>
    </location>
</feature>